<feature type="region of interest" description="Disordered" evidence="1">
    <location>
        <begin position="161"/>
        <end position="206"/>
    </location>
</feature>
<gene>
    <name evidence="3" type="ORF">CYMTET_31568</name>
</gene>
<feature type="chain" id="PRO_5042131149" evidence="2">
    <location>
        <begin position="29"/>
        <end position="632"/>
    </location>
</feature>
<reference evidence="3 4" key="1">
    <citation type="journal article" date="2015" name="Genome Biol. Evol.">
        <title>Comparative Genomics of a Bacterivorous Green Alga Reveals Evolutionary Causalities and Consequences of Phago-Mixotrophic Mode of Nutrition.</title>
        <authorList>
            <person name="Burns J.A."/>
            <person name="Paasch A."/>
            <person name="Narechania A."/>
            <person name="Kim E."/>
        </authorList>
    </citation>
    <scope>NUCLEOTIDE SEQUENCE [LARGE SCALE GENOMIC DNA]</scope>
    <source>
        <strain evidence="3 4">PLY_AMNH</strain>
    </source>
</reference>
<proteinExistence type="predicted"/>
<evidence type="ECO:0000313" key="4">
    <source>
        <dbReference type="Proteomes" id="UP001190700"/>
    </source>
</evidence>
<feature type="region of interest" description="Disordered" evidence="1">
    <location>
        <begin position="261"/>
        <end position="336"/>
    </location>
</feature>
<accession>A0AAE0FGQ3</accession>
<evidence type="ECO:0000256" key="1">
    <source>
        <dbReference type="SAM" id="MobiDB-lite"/>
    </source>
</evidence>
<keyword evidence="4" id="KW-1185">Reference proteome</keyword>
<name>A0AAE0FGQ3_9CHLO</name>
<evidence type="ECO:0000256" key="2">
    <source>
        <dbReference type="SAM" id="SignalP"/>
    </source>
</evidence>
<evidence type="ECO:0000313" key="3">
    <source>
        <dbReference type="EMBL" id="KAK3259435.1"/>
    </source>
</evidence>
<dbReference type="AlphaFoldDB" id="A0AAE0FGQ3"/>
<feature type="signal peptide" evidence="2">
    <location>
        <begin position="1"/>
        <end position="28"/>
    </location>
</feature>
<feature type="compositionally biased region" description="Basic and acidic residues" evidence="1">
    <location>
        <begin position="297"/>
        <end position="322"/>
    </location>
</feature>
<feature type="compositionally biased region" description="Acidic residues" evidence="1">
    <location>
        <begin position="515"/>
        <end position="526"/>
    </location>
</feature>
<protein>
    <submittedName>
        <fullName evidence="3">Uncharacterized protein</fullName>
    </submittedName>
</protein>
<organism evidence="3 4">
    <name type="scientific">Cymbomonas tetramitiformis</name>
    <dbReference type="NCBI Taxonomy" id="36881"/>
    <lineage>
        <taxon>Eukaryota</taxon>
        <taxon>Viridiplantae</taxon>
        <taxon>Chlorophyta</taxon>
        <taxon>Pyramimonadophyceae</taxon>
        <taxon>Pyramimonadales</taxon>
        <taxon>Pyramimonadaceae</taxon>
        <taxon>Cymbomonas</taxon>
    </lineage>
</organism>
<feature type="region of interest" description="Disordered" evidence="1">
    <location>
        <begin position="574"/>
        <end position="593"/>
    </location>
</feature>
<sequence length="632" mass="70570">MKRRARAHAKLAARFTLLTFLHYQVACAVAHRNKAVPPALSRRILSQHDQRLYQHRTRSTDRPYLPENTLDLGAQEDAALARKLTWWPGFLARHSQGDRVSGLETRKHFDQVDHTDLYTVRRDRDLAWNTRDGDGASVEASKGADTETQKEALLRLALSAGSRPDQGGALDPSDSAPHERASAKVAGEVAAGTPEREKVAADSDWSDQDKAFDAVVWRQQRKANKKVHREIDKRVREREEQERLEGDADIRLQKAIADALERAGKPPPPPSPPPSPPPPAPKQRLWAGLAPPKKQKKQTEKEKENEWFEEMPKSKILQRRDQAVPLEKRKRPAERVEEDRRMYTLEDKEVPLQPHLSDELRGKRKPRTTPMDALDALTGLVNGSAFRKDLQDGYAGTLKGVYGKKNPLDGLRGVAAGLSKPMVMGNAEIVFMIEPPPGATPADTRLSKREMASGSATGHLWLQAELEGILTQWKERVSAITSDQEIGNMQTEDHWLGVVSHHSAGLAAANGTGGEGEEPASEDDESLLTVHGRFEDLEAGDLLSEERWQFRASSEPNSSSSLPVPVVGRYRMPGLPPQMRPSAKPSPAHPYPNSIRPPWRRFLQHFLHARRRCRGNGSVRLLCLTPMRALHV</sequence>
<feature type="compositionally biased region" description="Basic and acidic residues" evidence="1">
    <location>
        <begin position="194"/>
        <end position="206"/>
    </location>
</feature>
<comment type="caution">
    <text evidence="3">The sequence shown here is derived from an EMBL/GenBank/DDBJ whole genome shotgun (WGS) entry which is preliminary data.</text>
</comment>
<dbReference type="Proteomes" id="UP001190700">
    <property type="component" value="Unassembled WGS sequence"/>
</dbReference>
<feature type="compositionally biased region" description="Pro residues" evidence="1">
    <location>
        <begin position="265"/>
        <end position="281"/>
    </location>
</feature>
<feature type="region of interest" description="Disordered" evidence="1">
    <location>
        <begin position="129"/>
        <end position="148"/>
    </location>
</feature>
<dbReference type="EMBL" id="LGRX02018744">
    <property type="protein sequence ID" value="KAK3259435.1"/>
    <property type="molecule type" value="Genomic_DNA"/>
</dbReference>
<keyword evidence="2" id="KW-0732">Signal</keyword>
<feature type="region of interest" description="Disordered" evidence="1">
    <location>
        <begin position="507"/>
        <end position="526"/>
    </location>
</feature>